<comment type="caution">
    <text evidence="1">The sequence shown here is derived from an EMBL/GenBank/DDBJ whole genome shotgun (WGS) entry which is preliminary data.</text>
</comment>
<dbReference type="EMBL" id="JH711580">
    <property type="protein sequence ID" value="EIW79918.1"/>
    <property type="molecule type" value="Genomic_DNA"/>
</dbReference>
<dbReference type="AlphaFoldDB" id="A0A5M3ML69"/>
<reference evidence="2" key="1">
    <citation type="journal article" date="2012" name="Science">
        <title>The Paleozoic origin of enzymatic lignin decomposition reconstructed from 31 fungal genomes.</title>
        <authorList>
            <person name="Floudas D."/>
            <person name="Binder M."/>
            <person name="Riley R."/>
            <person name="Barry K."/>
            <person name="Blanchette R.A."/>
            <person name="Henrissat B."/>
            <person name="Martinez A.T."/>
            <person name="Otillar R."/>
            <person name="Spatafora J.W."/>
            <person name="Yadav J.S."/>
            <person name="Aerts A."/>
            <person name="Benoit I."/>
            <person name="Boyd A."/>
            <person name="Carlson A."/>
            <person name="Copeland A."/>
            <person name="Coutinho P.M."/>
            <person name="de Vries R.P."/>
            <person name="Ferreira P."/>
            <person name="Findley K."/>
            <person name="Foster B."/>
            <person name="Gaskell J."/>
            <person name="Glotzer D."/>
            <person name="Gorecki P."/>
            <person name="Heitman J."/>
            <person name="Hesse C."/>
            <person name="Hori C."/>
            <person name="Igarashi K."/>
            <person name="Jurgens J.A."/>
            <person name="Kallen N."/>
            <person name="Kersten P."/>
            <person name="Kohler A."/>
            <person name="Kuees U."/>
            <person name="Kumar T.K.A."/>
            <person name="Kuo A."/>
            <person name="LaButti K."/>
            <person name="Larrondo L.F."/>
            <person name="Lindquist E."/>
            <person name="Ling A."/>
            <person name="Lombard V."/>
            <person name="Lucas S."/>
            <person name="Lundell T."/>
            <person name="Martin R."/>
            <person name="McLaughlin D.J."/>
            <person name="Morgenstern I."/>
            <person name="Morin E."/>
            <person name="Murat C."/>
            <person name="Nagy L.G."/>
            <person name="Nolan M."/>
            <person name="Ohm R.A."/>
            <person name="Patyshakuliyeva A."/>
            <person name="Rokas A."/>
            <person name="Ruiz-Duenas F.J."/>
            <person name="Sabat G."/>
            <person name="Salamov A."/>
            <person name="Samejima M."/>
            <person name="Schmutz J."/>
            <person name="Slot J.C."/>
            <person name="St John F."/>
            <person name="Stenlid J."/>
            <person name="Sun H."/>
            <person name="Sun S."/>
            <person name="Syed K."/>
            <person name="Tsang A."/>
            <person name="Wiebenga A."/>
            <person name="Young D."/>
            <person name="Pisabarro A."/>
            <person name="Eastwood D.C."/>
            <person name="Martin F."/>
            <person name="Cullen D."/>
            <person name="Grigoriev I.V."/>
            <person name="Hibbett D.S."/>
        </authorList>
    </citation>
    <scope>NUCLEOTIDE SEQUENCE [LARGE SCALE GENOMIC DNA]</scope>
    <source>
        <strain evidence="2">RWD-64-598 SS2</strain>
    </source>
</reference>
<gene>
    <name evidence="1" type="ORF">CONPUDRAFT_126365</name>
</gene>
<proteinExistence type="predicted"/>
<dbReference type="OrthoDB" id="5673at2759"/>
<dbReference type="Gene3D" id="3.40.1410.10">
    <property type="entry name" value="Chorismate lyase-like"/>
    <property type="match status" value="1"/>
</dbReference>
<sequence>MTSGNETFPINQQAFRDKSGLERVVLANRGDLQRLLSCFFGQPIGCEIIYTNTSPRTQTASPEFPITQMRQVRLTCGPRTVCTATSTVTITAREPERLLLDEKYPLGQMFQMLRGRAPAFSLLSVSTAPGVMSGKEELQRIYKLEADGVVCATLEVFPDRNMFALGEAWLRDDEDLIMQQLGVDLAASGGLASLSTMPLSSG</sequence>
<protein>
    <submittedName>
        <fullName evidence="1">Uncharacterized protein</fullName>
    </submittedName>
</protein>
<organism evidence="1 2">
    <name type="scientific">Coniophora puteana (strain RWD-64-598)</name>
    <name type="common">Brown rot fungus</name>
    <dbReference type="NCBI Taxonomy" id="741705"/>
    <lineage>
        <taxon>Eukaryota</taxon>
        <taxon>Fungi</taxon>
        <taxon>Dikarya</taxon>
        <taxon>Basidiomycota</taxon>
        <taxon>Agaricomycotina</taxon>
        <taxon>Agaricomycetes</taxon>
        <taxon>Agaricomycetidae</taxon>
        <taxon>Boletales</taxon>
        <taxon>Coniophorineae</taxon>
        <taxon>Coniophoraceae</taxon>
        <taxon>Coniophora</taxon>
    </lineage>
</organism>
<dbReference type="OMA" id="MWIMFIL"/>
<dbReference type="SUPFAM" id="SSF64288">
    <property type="entry name" value="Chorismate lyase-like"/>
    <property type="match status" value="1"/>
</dbReference>
<name>A0A5M3ML69_CONPW</name>
<dbReference type="InterPro" id="IPR028978">
    <property type="entry name" value="Chorismate_lyase_/UTRA_dom_sf"/>
</dbReference>
<evidence type="ECO:0000313" key="2">
    <source>
        <dbReference type="Proteomes" id="UP000053558"/>
    </source>
</evidence>
<accession>A0A5M3ML69</accession>
<dbReference type="KEGG" id="cput:CONPUDRAFT_126365"/>
<dbReference type="RefSeq" id="XP_007770243.1">
    <property type="nucleotide sequence ID" value="XM_007772053.1"/>
</dbReference>
<keyword evidence="2" id="KW-1185">Reference proteome</keyword>
<dbReference type="Proteomes" id="UP000053558">
    <property type="component" value="Unassembled WGS sequence"/>
</dbReference>
<evidence type="ECO:0000313" key="1">
    <source>
        <dbReference type="EMBL" id="EIW79918.1"/>
    </source>
</evidence>
<dbReference type="GeneID" id="19199973"/>